<protein>
    <recommendedName>
        <fullName evidence="3">Exostosin GT47 domain-containing protein</fullName>
    </recommendedName>
</protein>
<dbReference type="Proteomes" id="UP000663891">
    <property type="component" value="Unassembled WGS sequence"/>
</dbReference>
<evidence type="ECO:0000313" key="2">
    <source>
        <dbReference type="Proteomes" id="UP000663891"/>
    </source>
</evidence>
<accession>A0A815EI12</accession>
<dbReference type="EMBL" id="CAJNON010000556">
    <property type="protein sequence ID" value="CAF1315044.1"/>
    <property type="molecule type" value="Genomic_DNA"/>
</dbReference>
<dbReference type="AlphaFoldDB" id="A0A815EI12"/>
<dbReference type="PANTHER" id="PTHR15576">
    <property type="entry name" value="RIBITOL-5-PHOSPHATE XYLOSYLTRANSFERASE 1"/>
    <property type="match status" value="1"/>
</dbReference>
<comment type="caution">
    <text evidence="1">The sequence shown here is derived from an EMBL/GenBank/DDBJ whole genome shotgun (WGS) entry which is preliminary data.</text>
</comment>
<dbReference type="GO" id="GO:0120053">
    <property type="term" value="F:ribitol beta-1,4-xylosyltransferase activity"/>
    <property type="evidence" value="ECO:0007669"/>
    <property type="project" value="InterPro"/>
</dbReference>
<proteinExistence type="predicted"/>
<dbReference type="GO" id="GO:0005794">
    <property type="term" value="C:Golgi apparatus"/>
    <property type="evidence" value="ECO:0007669"/>
    <property type="project" value="TreeGrafter"/>
</dbReference>
<organism evidence="1 2">
    <name type="scientific">Adineta steineri</name>
    <dbReference type="NCBI Taxonomy" id="433720"/>
    <lineage>
        <taxon>Eukaryota</taxon>
        <taxon>Metazoa</taxon>
        <taxon>Spiralia</taxon>
        <taxon>Gnathifera</taxon>
        <taxon>Rotifera</taxon>
        <taxon>Eurotatoria</taxon>
        <taxon>Bdelloidea</taxon>
        <taxon>Adinetida</taxon>
        <taxon>Adinetidae</taxon>
        <taxon>Adineta</taxon>
    </lineage>
</organism>
<dbReference type="OrthoDB" id="446027at2759"/>
<gene>
    <name evidence="1" type="ORF">VCS650_LOCUS31814</name>
</gene>
<reference evidence="1" key="1">
    <citation type="submission" date="2021-02" db="EMBL/GenBank/DDBJ databases">
        <authorList>
            <person name="Nowell W R."/>
        </authorList>
    </citation>
    <scope>NUCLEOTIDE SEQUENCE</scope>
</reference>
<dbReference type="PANTHER" id="PTHR15576:SF1">
    <property type="entry name" value="RIBITOL-5-PHOSPHATE XYLOSYLTRANSFERASE 1"/>
    <property type="match status" value="1"/>
</dbReference>
<evidence type="ECO:0000313" key="1">
    <source>
        <dbReference type="EMBL" id="CAF1315044.1"/>
    </source>
</evidence>
<evidence type="ECO:0008006" key="3">
    <source>
        <dbReference type="Google" id="ProtNLM"/>
    </source>
</evidence>
<name>A0A815EI12_9BILA</name>
<dbReference type="GO" id="GO:0035269">
    <property type="term" value="P:protein O-linked glycosylation via mannose"/>
    <property type="evidence" value="ECO:0007669"/>
    <property type="project" value="InterPro"/>
</dbReference>
<dbReference type="InterPro" id="IPR055286">
    <property type="entry name" value="RXYLT1-like"/>
</dbReference>
<sequence>MNNTTLPDNRVARNNTTYYYNHSSSYNKINLEPRISLYYHHATTDRNSSYPFISGDTFRAFSDYIYDETRKDNLRSVKYGEIIFVKTDMLRRFFTSRFISIREPFVLITHNSDDSAPGRYIRYLSNPKVLHWYTSNLNQKNLQKISPIPIGLANIRWMHGTLDKIAFALKNHRKPWSQRTTFLYVNFAVDTNIDQRTKALSQALTIQNVQIMKERITLESYLEQIGNSKFVLSPPGGGIDCHRTWEALLMGAVPIVLTSGLDSLFTKTRSIIIDDCGDTFRAFSDYIYDETRKDNLRSVKYGETIFVKTDMLRRFFTSPFNSIRKPFVLITHNSDDSAPGRYIRYLRNPKVLHWYASNLNQKNLQKISPIPIGLANIRWVHGTLDKITSALKNHRKPWSQRTTFLYVNFAVDTNIDQRTKALSQALTIQNVQIMKERITLESYLEQIGNSKFVLSPPGGGIDCHRTWEALLMGAVPIVLTSGLDSLFTKTRSIIIDDWSKLSYNLLSSFNSSLDDDYVPDVLHADYWQQIGNSKFVLSPPGGGIDCHRAWEALLMGAVPIVLTSGLDSLFTKTRSIIIDDWSKLSYNFLSSFNSSLDDDYVPDVLYADYWRQTFFKHRKKVN</sequence>